<dbReference type="SUPFAM" id="SSF47370">
    <property type="entry name" value="Bromodomain"/>
    <property type="match status" value="1"/>
</dbReference>
<dbReference type="GO" id="GO:0000785">
    <property type="term" value="C:chromatin"/>
    <property type="evidence" value="ECO:0007669"/>
    <property type="project" value="TreeGrafter"/>
</dbReference>
<evidence type="ECO:0000256" key="1">
    <source>
        <dbReference type="ARBA" id="ARBA00022737"/>
    </source>
</evidence>
<dbReference type="Proteomes" id="UP000694620">
    <property type="component" value="Chromosome 10"/>
</dbReference>
<dbReference type="Ensembl" id="ENSECRT00000028299.1">
    <property type="protein sequence ID" value="ENSECRP00000027722.1"/>
    <property type="gene ID" value="ENSECRG00000018739.1"/>
</dbReference>
<evidence type="ECO:0000259" key="5">
    <source>
        <dbReference type="PROSITE" id="PS50014"/>
    </source>
</evidence>
<keyword evidence="4" id="KW-0732">Signal</keyword>
<accession>A0A8C4T8J9</accession>
<evidence type="ECO:0000313" key="7">
    <source>
        <dbReference type="Proteomes" id="UP000694620"/>
    </source>
</evidence>
<protein>
    <submittedName>
        <fullName evidence="6">Bromodomain testis associated</fullName>
    </submittedName>
</protein>
<organism evidence="6 7">
    <name type="scientific">Erpetoichthys calabaricus</name>
    <name type="common">Rope fish</name>
    <name type="synonym">Calamoichthys calabaricus</name>
    <dbReference type="NCBI Taxonomy" id="27687"/>
    <lineage>
        <taxon>Eukaryota</taxon>
        <taxon>Metazoa</taxon>
        <taxon>Chordata</taxon>
        <taxon>Craniata</taxon>
        <taxon>Vertebrata</taxon>
        <taxon>Euteleostomi</taxon>
        <taxon>Actinopterygii</taxon>
        <taxon>Polypteriformes</taxon>
        <taxon>Polypteridae</taxon>
        <taxon>Erpetoichthys</taxon>
    </lineage>
</organism>
<dbReference type="InterPro" id="IPR018359">
    <property type="entry name" value="Bromodomain_CS"/>
</dbReference>
<dbReference type="Gene3D" id="1.20.920.10">
    <property type="entry name" value="Bromodomain-like"/>
    <property type="match status" value="1"/>
</dbReference>
<dbReference type="PROSITE" id="PS50014">
    <property type="entry name" value="BROMODOMAIN_2"/>
    <property type="match status" value="1"/>
</dbReference>
<evidence type="ECO:0000313" key="6">
    <source>
        <dbReference type="Ensembl" id="ENSECRP00000027722.1"/>
    </source>
</evidence>
<keyword evidence="2 3" id="KW-0103">Bromodomain</keyword>
<dbReference type="PANTHER" id="PTHR22880">
    <property type="entry name" value="FALZ-RELATED BROMODOMAIN-CONTAINING PROTEINS"/>
    <property type="match status" value="1"/>
</dbReference>
<evidence type="ECO:0000256" key="3">
    <source>
        <dbReference type="PROSITE-ProRule" id="PRU00035"/>
    </source>
</evidence>
<reference evidence="6" key="2">
    <citation type="submission" date="2025-08" db="UniProtKB">
        <authorList>
            <consortium name="Ensembl"/>
        </authorList>
    </citation>
    <scope>IDENTIFICATION</scope>
</reference>
<proteinExistence type="predicted"/>
<sequence length="140" mass="16731">YALANQFLCNFRNLKVVFFLAFIPLLNTIGNPPPPEYRNPKEPGRLTNQLQYLEKVVLKTLWRHSFAWPFQQPVDAVKLELPDYYIIIKKPMDMSTIKKRLEHNYYWSALECVEDFNTMFTNCYIYNRPPSFKYANQLIL</sequence>
<dbReference type="GO" id="GO:0006355">
    <property type="term" value="P:regulation of DNA-templated transcription"/>
    <property type="evidence" value="ECO:0007669"/>
    <property type="project" value="TreeGrafter"/>
</dbReference>
<dbReference type="AlphaFoldDB" id="A0A8C4T8J9"/>
<dbReference type="InterPro" id="IPR036427">
    <property type="entry name" value="Bromodomain-like_sf"/>
</dbReference>
<dbReference type="GO" id="GO:0006338">
    <property type="term" value="P:chromatin remodeling"/>
    <property type="evidence" value="ECO:0007669"/>
    <property type="project" value="TreeGrafter"/>
</dbReference>
<reference evidence="6" key="1">
    <citation type="submission" date="2021-06" db="EMBL/GenBank/DDBJ databases">
        <authorList>
            <consortium name="Wellcome Sanger Institute Data Sharing"/>
        </authorList>
    </citation>
    <scope>NUCLEOTIDE SEQUENCE [LARGE SCALE GENOMIC DNA]</scope>
</reference>
<feature type="chain" id="PRO_5034407047" evidence="4">
    <location>
        <begin position="29"/>
        <end position="140"/>
    </location>
</feature>
<dbReference type="InterPro" id="IPR001487">
    <property type="entry name" value="Bromodomain"/>
</dbReference>
<dbReference type="Pfam" id="PF00439">
    <property type="entry name" value="Bromodomain"/>
    <property type="match status" value="1"/>
</dbReference>
<dbReference type="PROSITE" id="PS00633">
    <property type="entry name" value="BROMODOMAIN_1"/>
    <property type="match status" value="1"/>
</dbReference>
<reference evidence="6" key="3">
    <citation type="submission" date="2025-09" db="UniProtKB">
        <authorList>
            <consortium name="Ensembl"/>
        </authorList>
    </citation>
    <scope>IDENTIFICATION</scope>
</reference>
<dbReference type="FunFam" id="1.20.920.10:FF:000002">
    <property type="entry name" value="Bromodomain-containing protein 4"/>
    <property type="match status" value="1"/>
</dbReference>
<keyword evidence="7" id="KW-1185">Reference proteome</keyword>
<evidence type="ECO:0000256" key="2">
    <source>
        <dbReference type="ARBA" id="ARBA00023117"/>
    </source>
</evidence>
<dbReference type="GO" id="GO:0005634">
    <property type="term" value="C:nucleus"/>
    <property type="evidence" value="ECO:0007669"/>
    <property type="project" value="TreeGrafter"/>
</dbReference>
<feature type="signal peptide" evidence="4">
    <location>
        <begin position="1"/>
        <end position="28"/>
    </location>
</feature>
<dbReference type="InterPro" id="IPR050935">
    <property type="entry name" value="Bromo_chromatin_reader"/>
</dbReference>
<dbReference type="PRINTS" id="PR00503">
    <property type="entry name" value="BROMODOMAIN"/>
</dbReference>
<evidence type="ECO:0000256" key="4">
    <source>
        <dbReference type="SAM" id="SignalP"/>
    </source>
</evidence>
<feature type="domain" description="Bromo" evidence="5">
    <location>
        <begin position="62"/>
        <end position="134"/>
    </location>
</feature>
<gene>
    <name evidence="6" type="primary">BRDT</name>
</gene>
<dbReference type="SMART" id="SM00297">
    <property type="entry name" value="BROMO"/>
    <property type="match status" value="1"/>
</dbReference>
<keyword evidence="1" id="KW-0677">Repeat</keyword>
<name>A0A8C4T8J9_ERPCA</name>
<dbReference type="GeneTree" id="ENSGT00940000154549"/>
<dbReference type="PANTHER" id="PTHR22880:SF143">
    <property type="entry name" value="BROMODOMAIN-CONTAINING PROTEIN 4"/>
    <property type="match status" value="1"/>
</dbReference>